<keyword evidence="13" id="KW-0407">Ion channel</keyword>
<keyword evidence="8" id="KW-0106">Calcium</keyword>
<keyword evidence="9 15" id="KW-1133">Transmembrane helix</keyword>
<evidence type="ECO:0000256" key="13">
    <source>
        <dbReference type="ARBA" id="ARBA00023303"/>
    </source>
</evidence>
<feature type="transmembrane region" description="Helical" evidence="15">
    <location>
        <begin position="272"/>
        <end position="295"/>
    </location>
</feature>
<reference evidence="17" key="1">
    <citation type="submission" date="2023-07" db="EMBL/GenBank/DDBJ databases">
        <authorList>
            <consortium name="AG Swart"/>
            <person name="Singh M."/>
            <person name="Singh A."/>
            <person name="Seah K."/>
            <person name="Emmerich C."/>
        </authorList>
    </citation>
    <scope>NUCLEOTIDE SEQUENCE</scope>
    <source>
        <strain evidence="17">DP1</strain>
    </source>
</reference>
<comment type="subcellular location">
    <subcellularLocation>
        <location evidence="1">Mitochondrion inner membrane</location>
        <topology evidence="1">Multi-pass membrane protein</topology>
    </subcellularLocation>
</comment>
<evidence type="ECO:0000256" key="5">
    <source>
        <dbReference type="ARBA" id="ARBA00022673"/>
    </source>
</evidence>
<dbReference type="InterPro" id="IPR006769">
    <property type="entry name" value="MCU_C"/>
</dbReference>
<dbReference type="Pfam" id="PF04678">
    <property type="entry name" value="MCU"/>
    <property type="match status" value="1"/>
</dbReference>
<evidence type="ECO:0000256" key="8">
    <source>
        <dbReference type="ARBA" id="ARBA00022837"/>
    </source>
</evidence>
<dbReference type="GO" id="GO:0005262">
    <property type="term" value="F:calcium channel activity"/>
    <property type="evidence" value="ECO:0007669"/>
    <property type="project" value="UniProtKB-KW"/>
</dbReference>
<dbReference type="PANTHER" id="PTHR13462:SF10">
    <property type="entry name" value="CALCIUM UNIPORTER PROTEIN, MITOCHONDRIAL"/>
    <property type="match status" value="1"/>
</dbReference>
<dbReference type="GO" id="GO:0051560">
    <property type="term" value="P:mitochondrial calcium ion homeostasis"/>
    <property type="evidence" value="ECO:0007669"/>
    <property type="project" value="InterPro"/>
</dbReference>
<evidence type="ECO:0000259" key="16">
    <source>
        <dbReference type="Pfam" id="PF04678"/>
    </source>
</evidence>
<keyword evidence="7" id="KW-0999">Mitochondrion inner membrane</keyword>
<protein>
    <recommendedName>
        <fullName evidence="16">Calcium uniporter protein C-terminal domain-containing protein</fullName>
    </recommendedName>
</protein>
<dbReference type="PANTHER" id="PTHR13462">
    <property type="entry name" value="CALCIUM UNIPORTER PROTEIN, MITOCHONDRIAL"/>
    <property type="match status" value="1"/>
</dbReference>
<accession>A0AAD1XEE5</accession>
<comment type="caution">
    <text evidence="17">The sequence shown here is derived from an EMBL/GenBank/DDBJ whole genome shotgun (WGS) entry which is preliminary data.</text>
</comment>
<proteinExistence type="inferred from homology"/>
<evidence type="ECO:0000256" key="7">
    <source>
        <dbReference type="ARBA" id="ARBA00022792"/>
    </source>
</evidence>
<keyword evidence="12 15" id="KW-0472">Membrane</keyword>
<dbReference type="Proteomes" id="UP001295684">
    <property type="component" value="Unassembled WGS sequence"/>
</dbReference>
<keyword evidence="6 15" id="KW-0812">Transmembrane</keyword>
<evidence type="ECO:0000256" key="6">
    <source>
        <dbReference type="ARBA" id="ARBA00022692"/>
    </source>
</evidence>
<evidence type="ECO:0000256" key="11">
    <source>
        <dbReference type="ARBA" id="ARBA00023128"/>
    </source>
</evidence>
<feature type="transmembrane region" description="Helical" evidence="15">
    <location>
        <begin position="229"/>
        <end position="252"/>
    </location>
</feature>
<keyword evidence="4" id="KW-0109">Calcium transport</keyword>
<dbReference type="AlphaFoldDB" id="A0AAD1XEE5"/>
<keyword evidence="5" id="KW-0107">Calcium channel</keyword>
<keyword evidence="10" id="KW-0406">Ion transport</keyword>
<evidence type="ECO:0000256" key="3">
    <source>
        <dbReference type="ARBA" id="ARBA00022448"/>
    </source>
</evidence>
<dbReference type="InterPro" id="IPR039055">
    <property type="entry name" value="MCU_fam"/>
</dbReference>
<comment type="catalytic activity">
    <reaction evidence="14">
        <text>Ca(2+)(in) = Ca(2+)(out)</text>
        <dbReference type="Rhea" id="RHEA:29671"/>
        <dbReference type="ChEBI" id="CHEBI:29108"/>
    </reaction>
</comment>
<evidence type="ECO:0000256" key="9">
    <source>
        <dbReference type="ARBA" id="ARBA00022989"/>
    </source>
</evidence>
<comment type="similarity">
    <text evidence="2">Belongs to the MCU (TC 1.A.77) family.</text>
</comment>
<organism evidence="17 18">
    <name type="scientific">Euplotes crassus</name>
    <dbReference type="NCBI Taxonomy" id="5936"/>
    <lineage>
        <taxon>Eukaryota</taxon>
        <taxon>Sar</taxon>
        <taxon>Alveolata</taxon>
        <taxon>Ciliophora</taxon>
        <taxon>Intramacronucleata</taxon>
        <taxon>Spirotrichea</taxon>
        <taxon>Hypotrichia</taxon>
        <taxon>Euplotida</taxon>
        <taxon>Euplotidae</taxon>
        <taxon>Moneuplotes</taxon>
    </lineage>
</organism>
<evidence type="ECO:0000256" key="12">
    <source>
        <dbReference type="ARBA" id="ARBA00023136"/>
    </source>
</evidence>
<evidence type="ECO:0000256" key="15">
    <source>
        <dbReference type="SAM" id="Phobius"/>
    </source>
</evidence>
<evidence type="ECO:0000256" key="14">
    <source>
        <dbReference type="ARBA" id="ARBA00036634"/>
    </source>
</evidence>
<gene>
    <name evidence="17" type="ORF">ECRASSUSDP1_LOCUS10159</name>
</gene>
<evidence type="ECO:0000313" key="17">
    <source>
        <dbReference type="EMBL" id="CAI2368863.1"/>
    </source>
</evidence>
<evidence type="ECO:0000313" key="18">
    <source>
        <dbReference type="Proteomes" id="UP001295684"/>
    </source>
</evidence>
<sequence>MISRIAAKRSFYHTSKSIYQNCFRSMSSANIAAQHFSPIRVTFTDDDSRMTVDLPSVGPTWIVVDKTDTFGKLKETIQQEDTVVEQFEVLDSSLNTISGFSNLKVQESLEDPYLTYFLKINGDIHEFDTPTLDVHKEARESRKTSKTEGYSEKVGSDETISAFLNQAEDILYNHFNGIKNKSQNKEKLSLAKKYIYNLYLKKIEIERSIADLDKEKKIIDKKAQFRTNLVFTSYFMAFLTEFLVGYYCIYEVDWLGWDLVEPVTYSLAQGQFVIGTWFFCKYLSDSSCADLNSFFKNRIRKKMYKKRLFEFERLEYLKTQLKEIESKIEKKEREMLY</sequence>
<evidence type="ECO:0000256" key="2">
    <source>
        <dbReference type="ARBA" id="ARBA00005653"/>
    </source>
</evidence>
<dbReference type="EMBL" id="CAMPGE010010007">
    <property type="protein sequence ID" value="CAI2368863.1"/>
    <property type="molecule type" value="Genomic_DNA"/>
</dbReference>
<keyword evidence="11" id="KW-0496">Mitochondrion</keyword>
<dbReference type="GO" id="GO:1990246">
    <property type="term" value="C:uniplex complex"/>
    <property type="evidence" value="ECO:0007669"/>
    <property type="project" value="TreeGrafter"/>
</dbReference>
<dbReference type="GO" id="GO:0036444">
    <property type="term" value="P:calcium import into the mitochondrion"/>
    <property type="evidence" value="ECO:0007669"/>
    <property type="project" value="UniProtKB-ARBA"/>
</dbReference>
<evidence type="ECO:0000256" key="1">
    <source>
        <dbReference type="ARBA" id="ARBA00004448"/>
    </source>
</evidence>
<feature type="domain" description="Calcium uniporter protein C-terminal" evidence="16">
    <location>
        <begin position="198"/>
        <end position="315"/>
    </location>
</feature>
<evidence type="ECO:0000256" key="10">
    <source>
        <dbReference type="ARBA" id="ARBA00023065"/>
    </source>
</evidence>
<evidence type="ECO:0000256" key="4">
    <source>
        <dbReference type="ARBA" id="ARBA00022568"/>
    </source>
</evidence>
<dbReference type="GO" id="GO:0015292">
    <property type="term" value="F:uniporter activity"/>
    <property type="evidence" value="ECO:0007669"/>
    <property type="project" value="TreeGrafter"/>
</dbReference>
<keyword evidence="3" id="KW-0813">Transport</keyword>
<name>A0AAD1XEE5_EUPCR</name>
<keyword evidence="18" id="KW-1185">Reference proteome</keyword>